<dbReference type="InterPro" id="IPR050211">
    <property type="entry name" value="FOX_domain-containing"/>
</dbReference>
<dbReference type="GO" id="GO:0005634">
    <property type="term" value="C:nucleus"/>
    <property type="evidence" value="ECO:0007669"/>
    <property type="project" value="UniProtKB-SubCell"/>
</dbReference>
<dbReference type="Gene3D" id="1.10.10.10">
    <property type="entry name" value="Winged helix-like DNA-binding domain superfamily/Winged helix DNA-binding domain"/>
    <property type="match status" value="1"/>
</dbReference>
<protein>
    <submittedName>
        <fullName evidence="6">Fork-head domain-containing protein</fullName>
    </submittedName>
</protein>
<dbReference type="SUPFAM" id="SSF46785">
    <property type="entry name" value="Winged helix' DNA-binding domain"/>
    <property type="match status" value="1"/>
</dbReference>
<evidence type="ECO:0000256" key="1">
    <source>
        <dbReference type="ARBA" id="ARBA00023125"/>
    </source>
</evidence>
<dbReference type="EMBL" id="UXSR01002381">
    <property type="protein sequence ID" value="VDD78816.1"/>
    <property type="molecule type" value="Genomic_DNA"/>
</dbReference>
<dbReference type="GO" id="GO:0000981">
    <property type="term" value="F:DNA-binding transcription factor activity, RNA polymerase II-specific"/>
    <property type="evidence" value="ECO:0007669"/>
    <property type="project" value="TreeGrafter"/>
</dbReference>
<evidence type="ECO:0000313" key="4">
    <source>
        <dbReference type="EMBL" id="VDD78816.1"/>
    </source>
</evidence>
<dbReference type="AlphaFoldDB" id="A0A0R3UD20"/>
<keyword evidence="5" id="KW-1185">Reference proteome</keyword>
<evidence type="ECO:0000256" key="2">
    <source>
        <dbReference type="PROSITE-ProRule" id="PRU00089"/>
    </source>
</evidence>
<keyword evidence="1 2" id="KW-0238">DNA-binding</keyword>
<evidence type="ECO:0000313" key="6">
    <source>
        <dbReference type="WBParaSite" id="MCU_013924-RA"/>
    </source>
</evidence>
<dbReference type="OrthoDB" id="6288626at2759"/>
<dbReference type="PROSITE" id="PS00657">
    <property type="entry name" value="FORK_HEAD_1"/>
    <property type="match status" value="1"/>
</dbReference>
<organism evidence="4 5">
    <name type="scientific">Mesocestoides corti</name>
    <name type="common">Flatworm</name>
    <dbReference type="NCBI Taxonomy" id="53468"/>
    <lineage>
        <taxon>Eukaryota</taxon>
        <taxon>Metazoa</taxon>
        <taxon>Spiralia</taxon>
        <taxon>Lophotrochozoa</taxon>
        <taxon>Platyhelminthes</taxon>
        <taxon>Cestoda</taxon>
        <taxon>Eucestoda</taxon>
        <taxon>Cyclophyllidea</taxon>
        <taxon>Mesocestoididae</taxon>
        <taxon>Mesocestoides</taxon>
    </lineage>
</organism>
<evidence type="ECO:0000313" key="5">
    <source>
        <dbReference type="Proteomes" id="UP000267029"/>
    </source>
</evidence>
<dbReference type="InterPro" id="IPR036390">
    <property type="entry name" value="WH_DNA-bd_sf"/>
</dbReference>
<dbReference type="GO" id="GO:0009653">
    <property type="term" value="P:anatomical structure morphogenesis"/>
    <property type="evidence" value="ECO:0007669"/>
    <property type="project" value="TreeGrafter"/>
</dbReference>
<dbReference type="PANTHER" id="PTHR11829">
    <property type="entry name" value="FORKHEAD BOX PROTEIN"/>
    <property type="match status" value="1"/>
</dbReference>
<dbReference type="InterPro" id="IPR036388">
    <property type="entry name" value="WH-like_DNA-bd_sf"/>
</dbReference>
<sequence length="119" mass="13168">MDSVDGSSVCYDSSTISLDIFRRLTTYIQAQQSQRTQSVVDHLTSTALALKQRSDVSALPEGGENSLAENDFPTENLPKPPYSYIALIAMAIKSTPEKKITLNGEISQLFYRISRVISH</sequence>
<dbReference type="PANTHER" id="PTHR11829:SF343">
    <property type="entry name" value="FORK-HEAD DOMAIN-CONTAINING PROTEIN"/>
    <property type="match status" value="1"/>
</dbReference>
<reference evidence="6" key="2">
    <citation type="submission" date="2019-11" db="UniProtKB">
        <authorList>
            <consortium name="WormBaseParasite"/>
        </authorList>
    </citation>
    <scope>IDENTIFICATION</scope>
</reference>
<accession>A0A0R3UD20</accession>
<dbReference type="InterPro" id="IPR018122">
    <property type="entry name" value="TF_fork_head_CS_1"/>
</dbReference>
<dbReference type="Pfam" id="PF00250">
    <property type="entry name" value="Forkhead"/>
    <property type="match status" value="1"/>
</dbReference>
<feature type="DNA-binding region" description="Fork-head" evidence="2">
    <location>
        <begin position="79"/>
        <end position="104"/>
    </location>
</feature>
<comment type="subcellular location">
    <subcellularLocation>
        <location evidence="2">Nucleus</location>
    </subcellularLocation>
</comment>
<dbReference type="STRING" id="53468.A0A0R3UD20"/>
<dbReference type="PROSITE" id="PS50039">
    <property type="entry name" value="FORK_HEAD_3"/>
    <property type="match status" value="1"/>
</dbReference>
<dbReference type="GO" id="GO:0030154">
    <property type="term" value="P:cell differentiation"/>
    <property type="evidence" value="ECO:0007669"/>
    <property type="project" value="TreeGrafter"/>
</dbReference>
<dbReference type="GO" id="GO:0000978">
    <property type="term" value="F:RNA polymerase II cis-regulatory region sequence-specific DNA binding"/>
    <property type="evidence" value="ECO:0007669"/>
    <property type="project" value="TreeGrafter"/>
</dbReference>
<evidence type="ECO:0000259" key="3">
    <source>
        <dbReference type="PROSITE" id="PS50039"/>
    </source>
</evidence>
<dbReference type="InterPro" id="IPR001766">
    <property type="entry name" value="Fork_head_dom"/>
</dbReference>
<dbReference type="WBParaSite" id="MCU_013924-RA">
    <property type="protein sequence ID" value="MCU_013924-RA"/>
    <property type="gene ID" value="MCU_013924"/>
</dbReference>
<reference evidence="4 5" key="1">
    <citation type="submission" date="2018-10" db="EMBL/GenBank/DDBJ databases">
        <authorList>
            <consortium name="Pathogen Informatics"/>
        </authorList>
    </citation>
    <scope>NUCLEOTIDE SEQUENCE [LARGE SCALE GENOMIC DNA]</scope>
</reference>
<proteinExistence type="predicted"/>
<dbReference type="Proteomes" id="UP000267029">
    <property type="component" value="Unassembled WGS sequence"/>
</dbReference>
<feature type="domain" description="Fork-head" evidence="3">
    <location>
        <begin position="79"/>
        <end position="104"/>
    </location>
</feature>
<keyword evidence="2" id="KW-0539">Nucleus</keyword>
<gene>
    <name evidence="4" type="ORF">MCOS_LOCUS4819</name>
</gene>
<name>A0A0R3UD20_MESCO</name>